<evidence type="ECO:0000313" key="2">
    <source>
        <dbReference type="EMBL" id="CAD7092626.1"/>
    </source>
</evidence>
<evidence type="ECO:0000256" key="1">
    <source>
        <dbReference type="SAM" id="MobiDB-lite"/>
    </source>
</evidence>
<accession>A0A7R8V4C8</accession>
<gene>
    <name evidence="2" type="ORF">HERILL_LOCUS14974</name>
</gene>
<name>A0A7R8V4C8_HERIL</name>
<sequence length="388" mass="45002">MKRNIQQLLHNLEASSPSGSALSTEAKDDVQHFKTPNAPLEEMDSPTPDKQRIKNLIRRKGVIIQSIVHLINGIDSIEVGQPRQFYEGHEFLSQPEISWPCEVIKEPKDLPEQKTIRTVLTTSAVNDHFIDRIDHRNSFTHLKRIIATVLRAIQCFKGKRVGHRFLSVAELEEALTLIIRHMQVKEFKAEIKQLRRERPIDSKNLDYAAYLEGEIEKSRASEHYLHTLMKNQISLLETTTNLFKRKRNHIQEQFKAIHDYLKQLSGVISSVTQQQIFTTFCIRTMMALQTYQDTQRALWDIMLDLQHGTINPLLVKPQQHQQQITLIQKTVPPNLRIPISRTIGDLSLYKTFSVHAKMTKSFVIFQLKLPLINSEEFQLFNLLPVPIR</sequence>
<feature type="compositionally biased region" description="Polar residues" evidence="1">
    <location>
        <begin position="10"/>
        <end position="23"/>
    </location>
</feature>
<feature type="region of interest" description="Disordered" evidence="1">
    <location>
        <begin position="10"/>
        <end position="29"/>
    </location>
</feature>
<organism evidence="2 3">
    <name type="scientific">Hermetia illucens</name>
    <name type="common">Black soldier fly</name>
    <dbReference type="NCBI Taxonomy" id="343691"/>
    <lineage>
        <taxon>Eukaryota</taxon>
        <taxon>Metazoa</taxon>
        <taxon>Ecdysozoa</taxon>
        <taxon>Arthropoda</taxon>
        <taxon>Hexapoda</taxon>
        <taxon>Insecta</taxon>
        <taxon>Pterygota</taxon>
        <taxon>Neoptera</taxon>
        <taxon>Endopterygota</taxon>
        <taxon>Diptera</taxon>
        <taxon>Brachycera</taxon>
        <taxon>Stratiomyomorpha</taxon>
        <taxon>Stratiomyidae</taxon>
        <taxon>Hermetiinae</taxon>
        <taxon>Hermetia</taxon>
    </lineage>
</organism>
<evidence type="ECO:0000313" key="3">
    <source>
        <dbReference type="Proteomes" id="UP000594454"/>
    </source>
</evidence>
<dbReference type="InParanoid" id="A0A7R8V4C8"/>
<keyword evidence="3" id="KW-1185">Reference proteome</keyword>
<proteinExistence type="predicted"/>
<dbReference type="EMBL" id="LR899014">
    <property type="protein sequence ID" value="CAD7092626.1"/>
    <property type="molecule type" value="Genomic_DNA"/>
</dbReference>
<dbReference type="Proteomes" id="UP000594454">
    <property type="component" value="Chromosome 6"/>
</dbReference>
<protein>
    <submittedName>
        <fullName evidence="2">Uncharacterized protein</fullName>
    </submittedName>
</protein>
<dbReference type="AlphaFoldDB" id="A0A7R8V4C8"/>
<dbReference type="OrthoDB" id="8067879at2759"/>
<reference evidence="2 3" key="1">
    <citation type="submission" date="2020-11" db="EMBL/GenBank/DDBJ databases">
        <authorList>
            <person name="Wallbank WR R."/>
            <person name="Pardo Diaz C."/>
            <person name="Kozak K."/>
            <person name="Martin S."/>
            <person name="Jiggins C."/>
            <person name="Moest M."/>
            <person name="Warren A I."/>
            <person name="Generalovic N T."/>
            <person name="Byers J.R.P. K."/>
            <person name="Montejo-Kovacevich G."/>
            <person name="Yen C E."/>
        </authorList>
    </citation>
    <scope>NUCLEOTIDE SEQUENCE [LARGE SCALE GENOMIC DNA]</scope>
</reference>